<dbReference type="PANTHER" id="PTHR43351:SF2">
    <property type="entry name" value="L(+)-TARTRATE DEHYDRATASE SUBUNIT BETA-RELATED"/>
    <property type="match status" value="1"/>
</dbReference>
<organism evidence="4 5">
    <name type="scientific">Natranaerobius trueperi</name>
    <dbReference type="NCBI Taxonomy" id="759412"/>
    <lineage>
        <taxon>Bacteria</taxon>
        <taxon>Bacillati</taxon>
        <taxon>Bacillota</taxon>
        <taxon>Clostridia</taxon>
        <taxon>Natranaerobiales</taxon>
        <taxon>Natranaerobiaceae</taxon>
        <taxon>Natranaerobius</taxon>
    </lineage>
</organism>
<feature type="domain" description="Fe-S hydro-lyase tartrate dehydratase beta-type catalytic" evidence="3">
    <location>
        <begin position="9"/>
        <end position="175"/>
    </location>
</feature>
<protein>
    <submittedName>
        <fullName evidence="4">Fumarate hydratase</fullName>
    </submittedName>
</protein>
<evidence type="ECO:0000313" key="5">
    <source>
        <dbReference type="Proteomes" id="UP000214588"/>
    </source>
</evidence>
<evidence type="ECO:0000256" key="2">
    <source>
        <dbReference type="ARBA" id="ARBA00023239"/>
    </source>
</evidence>
<dbReference type="GO" id="GO:0016836">
    <property type="term" value="F:hydro-lyase activity"/>
    <property type="evidence" value="ECO:0007669"/>
    <property type="project" value="InterPro"/>
</dbReference>
<sequence length="184" mass="20434">MYKKITPPISTEQLQDLKAGDKIAITGTIITARDAAHKRMINHLEQYGELPLDLEGKMIYYVGPTKNKPGEVIGSAGPTTSGRMDLYTNHLLKQGVKGFIGKGNRSQEVKEGLKKYNGVYMAAVGGAGAYLKKTIKHSKIILYKDLGTEAIRKLEVEQFPVTVINDIYGNDLYIQGREKYKLET</sequence>
<dbReference type="SUPFAM" id="SSF117457">
    <property type="entry name" value="FumA C-terminal domain-like"/>
    <property type="match status" value="1"/>
</dbReference>
<comment type="caution">
    <text evidence="4">The sequence shown here is derived from an EMBL/GenBank/DDBJ whole genome shotgun (WGS) entry which is preliminary data.</text>
</comment>
<name>A0A226BZA5_9FIRM</name>
<proteinExistence type="inferred from homology"/>
<keyword evidence="2" id="KW-0456">Lyase</keyword>
<gene>
    <name evidence="4" type="ORF">CDO51_08490</name>
</gene>
<dbReference type="InterPro" id="IPR004647">
    <property type="entry name" value="Fe-S_hydro-lyase_TtdB-typ_cat"/>
</dbReference>
<evidence type="ECO:0000259" key="3">
    <source>
        <dbReference type="Pfam" id="PF05683"/>
    </source>
</evidence>
<dbReference type="NCBIfam" id="NF005310">
    <property type="entry name" value="PRK06842.1"/>
    <property type="match status" value="1"/>
</dbReference>
<dbReference type="EMBL" id="NIQC01000018">
    <property type="protein sequence ID" value="OWZ83460.1"/>
    <property type="molecule type" value="Genomic_DNA"/>
</dbReference>
<comment type="similarity">
    <text evidence="1">Belongs to the class-I fumarase family.</text>
</comment>
<dbReference type="NCBIfam" id="TIGR00723">
    <property type="entry name" value="ttdB_fumA_fumB"/>
    <property type="match status" value="1"/>
</dbReference>
<dbReference type="Gene3D" id="3.20.130.10">
    <property type="entry name" value="Fe-S hydro-lyase, tartrate dehydratase beta-type, catalytic domain"/>
    <property type="match status" value="1"/>
</dbReference>
<evidence type="ECO:0000313" key="4">
    <source>
        <dbReference type="EMBL" id="OWZ83460.1"/>
    </source>
</evidence>
<dbReference type="Pfam" id="PF05683">
    <property type="entry name" value="Fumerase_C"/>
    <property type="match status" value="1"/>
</dbReference>
<evidence type="ECO:0000256" key="1">
    <source>
        <dbReference type="ARBA" id="ARBA00008876"/>
    </source>
</evidence>
<dbReference type="InterPro" id="IPR036660">
    <property type="entry name" value="Fe-S_hydroAse_TtdB_cat_sf"/>
</dbReference>
<reference evidence="4 5" key="1">
    <citation type="submission" date="2017-06" db="EMBL/GenBank/DDBJ databases">
        <title>Draft Genome Sequence of Natranaerobius trueperi halophilic, alkalithermophilic bacteria from soda lakes.</title>
        <authorList>
            <person name="Zhao B."/>
        </authorList>
    </citation>
    <scope>NUCLEOTIDE SEQUENCE [LARGE SCALE GENOMIC DNA]</scope>
    <source>
        <strain evidence="4 5">DSM 18760</strain>
    </source>
</reference>
<dbReference type="Proteomes" id="UP000214588">
    <property type="component" value="Unassembled WGS sequence"/>
</dbReference>
<dbReference type="OrthoDB" id="9798978at2"/>
<accession>A0A226BZA5</accession>
<keyword evidence="5" id="KW-1185">Reference proteome</keyword>
<dbReference type="AlphaFoldDB" id="A0A226BZA5"/>
<dbReference type="PANTHER" id="PTHR43351">
    <property type="entry name" value="L(+)-TARTRATE DEHYDRATASE SUBUNIT BETA"/>
    <property type="match status" value="1"/>
</dbReference>